<dbReference type="EMBL" id="VPFD01000019">
    <property type="protein sequence ID" value="TXF98138.1"/>
    <property type="molecule type" value="Genomic_DNA"/>
</dbReference>
<protein>
    <submittedName>
        <fullName evidence="2">Uncharacterized protein</fullName>
    </submittedName>
</protein>
<name>A0A5C7FU22_9BURK</name>
<reference evidence="2 3" key="1">
    <citation type="submission" date="2019-08" db="EMBL/GenBank/DDBJ databases">
        <title>Massilia golmudensis sp. nov., isolated from sand in the Qinghai-Tibetan Plateau.</title>
        <authorList>
            <person name="Zhang B."/>
        </authorList>
    </citation>
    <scope>NUCLEOTIDE SEQUENCE [LARGE SCALE GENOMIC DNA]</scope>
    <source>
        <strain evidence="2 3">GEM5</strain>
    </source>
</reference>
<keyword evidence="3" id="KW-1185">Reference proteome</keyword>
<dbReference type="AlphaFoldDB" id="A0A5C7FU22"/>
<evidence type="ECO:0000313" key="3">
    <source>
        <dbReference type="Proteomes" id="UP000321413"/>
    </source>
</evidence>
<sequence length="79" mass="8953">MFTKPTQARIERRMDAAVLLAKECKPKQAQDELIALRKTRASKEQLRKVQDALNAAAAACTREERRRRSHPLADPKRGG</sequence>
<evidence type="ECO:0000256" key="1">
    <source>
        <dbReference type="SAM" id="MobiDB-lite"/>
    </source>
</evidence>
<accession>A0A5C7FU22</accession>
<feature type="compositionally biased region" description="Basic and acidic residues" evidence="1">
    <location>
        <begin position="61"/>
        <end position="79"/>
    </location>
</feature>
<proteinExistence type="predicted"/>
<feature type="region of interest" description="Disordered" evidence="1">
    <location>
        <begin position="59"/>
        <end position="79"/>
    </location>
</feature>
<evidence type="ECO:0000313" key="2">
    <source>
        <dbReference type="EMBL" id="TXF98138.1"/>
    </source>
</evidence>
<organism evidence="2 3">
    <name type="scientific">Massilia arenae</name>
    <dbReference type="NCBI Taxonomy" id="2603288"/>
    <lineage>
        <taxon>Bacteria</taxon>
        <taxon>Pseudomonadati</taxon>
        <taxon>Pseudomonadota</taxon>
        <taxon>Betaproteobacteria</taxon>
        <taxon>Burkholderiales</taxon>
        <taxon>Oxalobacteraceae</taxon>
        <taxon>Telluria group</taxon>
        <taxon>Massilia</taxon>
    </lineage>
</organism>
<gene>
    <name evidence="2" type="ORF">FVD38_17680</name>
</gene>
<dbReference type="Proteomes" id="UP000321413">
    <property type="component" value="Unassembled WGS sequence"/>
</dbReference>
<comment type="caution">
    <text evidence="2">The sequence shown here is derived from an EMBL/GenBank/DDBJ whole genome shotgun (WGS) entry which is preliminary data.</text>
</comment>